<dbReference type="AlphaFoldDB" id="A0A8D0G878"/>
<sequence>MDNFYVEEVAASLVREFLNKKGLKKTSAEMDQEFPRTALSINNRNELRKTLHLQSLYKQNKAKESPLKTIIEIMTRYFMEYFGSINCVKRESTPSSATAVLQTKSSHPMGLESSLLKKDISEEETHGSATVSDVYNTEAYRYSPIIHYSTACICSPIPEIKTVLFGSGLCCFSDEWKMQSFTFNDMPPLKYGIVQKKGGPCGVLAAVQACVLQHLIFGDSNRNGETRCLHPSEAHRTKCLALAIATILWRAGSHKEAVVALYVRGFISIIEYRLFLHLMLHSVTNYEDLTRFLQQNVHQFEIGPYGCILLTFSVILSRSIDHMRNDFDVSTSRLIGAHGYCTQELVNLLLTGKAASNVFNDVIELDSGNGNITILKGISSRSDIGLLSLFEHYDVCQVGCYLKTPNHFSVLFCLRKDLLGDWRTERRFDLYYYDGLANQQEEIRLTVDTTQSYIEDREDGLIPPIEHCIRTK</sequence>
<evidence type="ECO:0000256" key="8">
    <source>
        <dbReference type="RuleBase" id="RU367088"/>
    </source>
</evidence>
<dbReference type="GO" id="GO:0071108">
    <property type="term" value="P:protein K48-linked deubiquitination"/>
    <property type="evidence" value="ECO:0007669"/>
    <property type="project" value="InterPro"/>
</dbReference>
<evidence type="ECO:0000313" key="11">
    <source>
        <dbReference type="Proteomes" id="UP000694392"/>
    </source>
</evidence>
<evidence type="ECO:0000256" key="6">
    <source>
        <dbReference type="ARBA" id="ARBA00022807"/>
    </source>
</evidence>
<keyword evidence="6 8" id="KW-0788">Thiol protease</keyword>
<dbReference type="InterPro" id="IPR039785">
    <property type="entry name" value="MINY3/4"/>
</dbReference>
<dbReference type="InterPro" id="IPR025257">
    <property type="entry name" value="MINDY-3/4_CD"/>
</dbReference>
<name>A0A8D0G878_SPHPU</name>
<evidence type="ECO:0000256" key="4">
    <source>
        <dbReference type="ARBA" id="ARBA00022786"/>
    </source>
</evidence>
<dbReference type="PANTHER" id="PTHR12473:SF8">
    <property type="entry name" value="UBIQUITIN CARBOXYL-TERMINAL HYDROLASE MINDY-4-RELATED"/>
    <property type="match status" value="1"/>
</dbReference>
<reference evidence="10" key="2">
    <citation type="submission" date="2025-09" db="UniProtKB">
        <authorList>
            <consortium name="Ensembl"/>
        </authorList>
    </citation>
    <scope>IDENTIFICATION</scope>
</reference>
<keyword evidence="5 8" id="KW-0378">Hydrolase</keyword>
<dbReference type="GO" id="GO:1990380">
    <property type="term" value="F:K48-linked deubiquitinase activity"/>
    <property type="evidence" value="ECO:0007669"/>
    <property type="project" value="UniProtKB-UniRule"/>
</dbReference>
<dbReference type="EC" id="3.4.19.12" evidence="8"/>
<evidence type="ECO:0000256" key="2">
    <source>
        <dbReference type="ARBA" id="ARBA00011074"/>
    </source>
</evidence>
<dbReference type="InterPro" id="IPR059022">
    <property type="entry name" value="MINDY4_N"/>
</dbReference>
<keyword evidence="3 8" id="KW-0645">Protease</keyword>
<evidence type="ECO:0000256" key="7">
    <source>
        <dbReference type="ARBA" id="ARBA00037630"/>
    </source>
</evidence>
<accession>A0A8D0G878</accession>
<comment type="similarity">
    <text evidence="2 8">Belongs to the MINDY deubiquitinase family. FAM188 subfamily.</text>
</comment>
<evidence type="ECO:0000259" key="9">
    <source>
        <dbReference type="SMART" id="SM01174"/>
    </source>
</evidence>
<keyword evidence="11" id="KW-1185">Reference proteome</keyword>
<dbReference type="GO" id="GO:0006508">
    <property type="term" value="P:proteolysis"/>
    <property type="evidence" value="ECO:0007669"/>
    <property type="project" value="UniProtKB-KW"/>
</dbReference>
<keyword evidence="4 8" id="KW-0833">Ubl conjugation pathway</keyword>
<dbReference type="OMA" id="KCFPLEW"/>
<dbReference type="SMART" id="SM01174">
    <property type="entry name" value="DUF4205"/>
    <property type="match status" value="1"/>
</dbReference>
<dbReference type="Ensembl" id="ENSSPUT00000002303.1">
    <property type="protein sequence ID" value="ENSSPUP00000002177.1"/>
    <property type="gene ID" value="ENSSPUG00000001569.1"/>
</dbReference>
<evidence type="ECO:0000256" key="1">
    <source>
        <dbReference type="ARBA" id="ARBA00000707"/>
    </source>
</evidence>
<evidence type="ECO:0000256" key="3">
    <source>
        <dbReference type="ARBA" id="ARBA00022670"/>
    </source>
</evidence>
<comment type="catalytic activity">
    <reaction evidence="1 8">
        <text>Thiol-dependent hydrolysis of ester, thioester, amide, peptide and isopeptide bonds formed by the C-terminal Gly of ubiquitin (a 76-residue protein attached to proteins as an intracellular targeting signal).</text>
        <dbReference type="EC" id="3.4.19.12"/>
    </reaction>
</comment>
<dbReference type="Pfam" id="PF13898">
    <property type="entry name" value="MINDY-3_4_CD"/>
    <property type="match status" value="1"/>
</dbReference>
<dbReference type="PANTHER" id="PTHR12473">
    <property type="entry name" value="UBIQUITIN CARBOXYL-TERMINAL HYDROLASE MINDY-4-RELATED"/>
    <property type="match status" value="1"/>
</dbReference>
<dbReference type="GO" id="GO:0004843">
    <property type="term" value="F:cysteine-type deubiquitinase activity"/>
    <property type="evidence" value="ECO:0007669"/>
    <property type="project" value="UniProtKB-UniRule"/>
</dbReference>
<feature type="domain" description="Deubiquitinating enzyme MINDY-3/4 conserved" evidence="9">
    <location>
        <begin position="161"/>
        <end position="471"/>
    </location>
</feature>
<evidence type="ECO:0000256" key="5">
    <source>
        <dbReference type="ARBA" id="ARBA00022801"/>
    </source>
</evidence>
<dbReference type="Proteomes" id="UP000694392">
    <property type="component" value="Unplaced"/>
</dbReference>
<proteinExistence type="inferred from homology"/>
<dbReference type="GeneTree" id="ENSGT00940000159600"/>
<organism evidence="10 11">
    <name type="scientific">Sphenodon punctatus</name>
    <name type="common">Tuatara</name>
    <name type="synonym">Hatteria punctata</name>
    <dbReference type="NCBI Taxonomy" id="8508"/>
    <lineage>
        <taxon>Eukaryota</taxon>
        <taxon>Metazoa</taxon>
        <taxon>Chordata</taxon>
        <taxon>Craniata</taxon>
        <taxon>Vertebrata</taxon>
        <taxon>Euteleostomi</taxon>
        <taxon>Lepidosauria</taxon>
        <taxon>Sphenodontia</taxon>
        <taxon>Sphenodontidae</taxon>
        <taxon>Sphenodon</taxon>
    </lineage>
</organism>
<evidence type="ECO:0000313" key="10">
    <source>
        <dbReference type="Ensembl" id="ENSSPUP00000002177.1"/>
    </source>
</evidence>
<reference evidence="10" key="1">
    <citation type="submission" date="2025-08" db="UniProtKB">
        <authorList>
            <consortium name="Ensembl"/>
        </authorList>
    </citation>
    <scope>IDENTIFICATION</scope>
</reference>
<gene>
    <name evidence="10" type="primary">MINDY4</name>
</gene>
<comment type="function">
    <text evidence="7">Probable hydrolase that can remove 'Lys-48'-linked conjugated ubiquitin from proteins.</text>
</comment>
<comment type="function">
    <text evidence="8">Hydrolase that can remove 'Lys-48'-linked conjugated ubiquitin from proteins.</text>
</comment>
<protein>
    <recommendedName>
        <fullName evidence="8">Ubiquitin carboxyl-terminal hydrolase MINDY</fullName>
        <ecNumber evidence="8">3.4.19.12</ecNumber>
    </recommendedName>
</protein>
<dbReference type="Pfam" id="PF26038">
    <property type="entry name" value="Dimer_MINDY4_N"/>
    <property type="match status" value="1"/>
</dbReference>